<dbReference type="FunFam" id="2.60.40.780:FF:000001">
    <property type="entry name" value="von Hippel-Lindau disease tumor suppressor"/>
    <property type="match status" value="1"/>
</dbReference>
<evidence type="ECO:0000313" key="4">
    <source>
        <dbReference type="EMBL" id="JAS29618.1"/>
    </source>
</evidence>
<proteinExistence type="inferred from homology"/>
<dbReference type="SUPFAM" id="SSF49468">
    <property type="entry name" value="VHL"/>
    <property type="match status" value="1"/>
</dbReference>
<dbReference type="EMBL" id="GEDC01003781">
    <property type="protein sequence ID" value="JAS33517.1"/>
    <property type="molecule type" value="Transcribed_RNA"/>
</dbReference>
<dbReference type="InterPro" id="IPR037139">
    <property type="entry name" value="VHL_alpha_dom_sf"/>
</dbReference>
<dbReference type="Gene3D" id="2.60.40.780">
    <property type="entry name" value="von Hippel-Lindau disease tumour suppressor, beta domain"/>
    <property type="match status" value="1"/>
</dbReference>
<dbReference type="EMBL" id="GEDC01007680">
    <property type="protein sequence ID" value="JAS29618.1"/>
    <property type="molecule type" value="Transcribed_RNA"/>
</dbReference>
<dbReference type="InterPro" id="IPR024053">
    <property type="entry name" value="VHL_beta_dom"/>
</dbReference>
<dbReference type="EMBL" id="GEDC01019517">
    <property type="protein sequence ID" value="JAS17781.1"/>
    <property type="molecule type" value="Transcribed_RNA"/>
</dbReference>
<reference evidence="5" key="1">
    <citation type="submission" date="2015-12" db="EMBL/GenBank/DDBJ databases">
        <title>De novo transcriptome assembly of four potential Pierce s Disease insect vectors from Arizona vineyards.</title>
        <authorList>
            <person name="Tassone E.E."/>
        </authorList>
    </citation>
    <scope>NUCLEOTIDE SEQUENCE</scope>
</reference>
<sequence>MHHLVSHVKCTTKPLMSCESTEKVLLRFWNLSNKTVSVIWLNFKGLYITYKILKPLEFFDANSFVDHPWIFMDIHTGDRLVGNKQCVYYPEPWPEIKRKLPREHMNLTIGRILVSIIWPLYSLRDLCLRAVRDSTEKEETILNLQVPLTVKNDLIQLWETKRLMS</sequence>
<gene>
    <name evidence="4" type="ORF">g.38441</name>
    <name evidence="3" type="ORF">g.38442</name>
    <name evidence="5" type="ORF">g.38447</name>
</gene>
<organism evidence="5">
    <name type="scientific">Clastoptera arizonana</name>
    <name type="common">Arizona spittle bug</name>
    <dbReference type="NCBI Taxonomy" id="38151"/>
    <lineage>
        <taxon>Eukaryota</taxon>
        <taxon>Metazoa</taxon>
        <taxon>Ecdysozoa</taxon>
        <taxon>Arthropoda</taxon>
        <taxon>Hexapoda</taxon>
        <taxon>Insecta</taxon>
        <taxon>Pterygota</taxon>
        <taxon>Neoptera</taxon>
        <taxon>Paraneoptera</taxon>
        <taxon>Hemiptera</taxon>
        <taxon>Auchenorrhyncha</taxon>
        <taxon>Cercopoidea</taxon>
        <taxon>Clastopteridae</taxon>
        <taxon>Clastoptera</taxon>
    </lineage>
</organism>
<dbReference type="InterPro" id="IPR022772">
    <property type="entry name" value="VHL_tumour_suppress_b/a_dom"/>
</dbReference>
<dbReference type="InterPro" id="IPR037140">
    <property type="entry name" value="VHL_beta_dom_sf"/>
</dbReference>
<accession>A0A1B6E6K1</accession>
<dbReference type="Pfam" id="PF01847">
    <property type="entry name" value="VHL"/>
    <property type="match status" value="1"/>
</dbReference>
<feature type="domain" description="von Hippel-Lindau disease tumour suppressor beta" evidence="2">
    <location>
        <begin position="16"/>
        <end position="91"/>
    </location>
</feature>
<name>A0A1B6E6K1_9HEMI</name>
<evidence type="ECO:0000256" key="1">
    <source>
        <dbReference type="ARBA" id="ARBA00010057"/>
    </source>
</evidence>
<dbReference type="InterPro" id="IPR036208">
    <property type="entry name" value="VHL_sf"/>
</dbReference>
<evidence type="ECO:0000313" key="3">
    <source>
        <dbReference type="EMBL" id="JAS17781.1"/>
    </source>
</evidence>
<evidence type="ECO:0000259" key="2">
    <source>
        <dbReference type="Pfam" id="PF01847"/>
    </source>
</evidence>
<dbReference type="AlphaFoldDB" id="A0A1B6E6K1"/>
<comment type="similarity">
    <text evidence="1">Belongs to the VHL family.</text>
</comment>
<dbReference type="CDD" id="cd05468">
    <property type="entry name" value="pVHL"/>
    <property type="match status" value="1"/>
</dbReference>
<evidence type="ECO:0000313" key="5">
    <source>
        <dbReference type="EMBL" id="JAS33517.1"/>
    </source>
</evidence>
<protein>
    <recommendedName>
        <fullName evidence="2">von Hippel-Lindau disease tumour suppressor beta domain-containing protein</fullName>
    </recommendedName>
</protein>
<dbReference type="Gene3D" id="1.10.750.10">
    <property type="entry name" value="von Hippel-Lindau disease tumour suppressor, alpha domain"/>
    <property type="match status" value="1"/>
</dbReference>